<dbReference type="InterPro" id="IPR013099">
    <property type="entry name" value="K_chnl_dom"/>
</dbReference>
<protein>
    <submittedName>
        <fullName evidence="5">Voltage-gated potassium channel</fullName>
    </submittedName>
</protein>
<dbReference type="InterPro" id="IPR006037">
    <property type="entry name" value="RCK_C"/>
</dbReference>
<dbReference type="SUPFAM" id="SSF51735">
    <property type="entry name" value="NAD(P)-binding Rossmann-fold domains"/>
    <property type="match status" value="1"/>
</dbReference>
<feature type="domain" description="RCK N-terminal" evidence="3">
    <location>
        <begin position="113"/>
        <end position="230"/>
    </location>
</feature>
<dbReference type="SUPFAM" id="SSF81324">
    <property type="entry name" value="Voltage-gated potassium channels"/>
    <property type="match status" value="1"/>
</dbReference>
<evidence type="ECO:0000313" key="5">
    <source>
        <dbReference type="EMBL" id="SMD33193.1"/>
    </source>
</evidence>
<keyword evidence="2" id="KW-1133">Transmembrane helix</keyword>
<dbReference type="InterPro" id="IPR036291">
    <property type="entry name" value="NAD(P)-bd_dom_sf"/>
</dbReference>
<dbReference type="Pfam" id="PF07885">
    <property type="entry name" value="Ion_trans_2"/>
    <property type="match status" value="1"/>
</dbReference>
<dbReference type="STRING" id="692418.SAMN04488029_1550"/>
<dbReference type="PROSITE" id="PS51201">
    <property type="entry name" value="RCK_N"/>
    <property type="match status" value="1"/>
</dbReference>
<evidence type="ECO:0000259" key="3">
    <source>
        <dbReference type="PROSITE" id="PS51201"/>
    </source>
</evidence>
<keyword evidence="2" id="KW-0472">Membrane</keyword>
<accession>A0A1W2G993</accession>
<keyword evidence="5" id="KW-0406">Ion transport</keyword>
<dbReference type="InterPro" id="IPR036721">
    <property type="entry name" value="RCK_C_sf"/>
</dbReference>
<sequence length="340" mass="38817">MLFLERYRDFRKLFISAFLLIASLCTGMLGFVMIEGFSWVESFYMAVITFSTVGFNEIYPLSENGRLFTSIYIIFNLMIFAYVVSVFSTYLFEGELNRLYRKYVFGKEVKKMKDHIIVCGFGRNGSRACEELRSQKVEFVVVDRDEQLIDIIQNVKKYKFILGDPTQEEVLEEAGIGKAKALITTLPSDAENVFLTLTAKELNPEVRIISRASEENTIKKLKQAGAQHVIMPDAIGGLHMAQHITKPFVIEYLDQLSGHQEDGLTLEEVRYEDLRSDFQGQTIESMDIRNRTDVTVVGLNDKHGKFVFNPSSKVIMEPGVVLVIVGTYPKVQDFKSEYLK</sequence>
<keyword evidence="5" id="KW-0407">Ion channel</keyword>
<dbReference type="Pfam" id="PF02254">
    <property type="entry name" value="TrkA_N"/>
    <property type="match status" value="1"/>
</dbReference>
<dbReference type="InterPro" id="IPR003148">
    <property type="entry name" value="RCK_N"/>
</dbReference>
<name>A0A1W2G993_REIFA</name>
<keyword evidence="6" id="KW-1185">Reference proteome</keyword>
<evidence type="ECO:0000256" key="2">
    <source>
        <dbReference type="SAM" id="Phobius"/>
    </source>
</evidence>
<reference evidence="5 6" key="1">
    <citation type="submission" date="2017-04" db="EMBL/GenBank/DDBJ databases">
        <authorList>
            <person name="Afonso C.L."/>
            <person name="Miller P.J."/>
            <person name="Scott M.A."/>
            <person name="Spackman E."/>
            <person name="Goraichik I."/>
            <person name="Dimitrov K.M."/>
            <person name="Suarez D.L."/>
            <person name="Swayne D.E."/>
        </authorList>
    </citation>
    <scope>NUCLEOTIDE SEQUENCE [LARGE SCALE GENOMIC DNA]</scope>
    <source>
        <strain evidence="5 6">DSM 26133</strain>
    </source>
</reference>
<evidence type="ECO:0000259" key="4">
    <source>
        <dbReference type="PROSITE" id="PS51202"/>
    </source>
</evidence>
<dbReference type="RefSeq" id="WP_084371859.1">
    <property type="nucleotide sequence ID" value="NZ_FWYF01000001.1"/>
</dbReference>
<feature type="domain" description="RCK C-terminal" evidence="4">
    <location>
        <begin position="254"/>
        <end position="340"/>
    </location>
</feature>
<feature type="transmembrane region" description="Helical" evidence="2">
    <location>
        <begin position="12"/>
        <end position="34"/>
    </location>
</feature>
<dbReference type="PANTHER" id="PTHR43833">
    <property type="entry name" value="POTASSIUM CHANNEL PROTEIN 2-RELATED-RELATED"/>
    <property type="match status" value="1"/>
</dbReference>
<dbReference type="SUPFAM" id="SSF116726">
    <property type="entry name" value="TrkA C-terminal domain-like"/>
    <property type="match status" value="1"/>
</dbReference>
<feature type="transmembrane region" description="Helical" evidence="2">
    <location>
        <begin position="71"/>
        <end position="92"/>
    </location>
</feature>
<comment type="subcellular location">
    <subcellularLocation>
        <location evidence="1">Cell membrane</location>
        <topology evidence="1">Multi-pass membrane protein</topology>
    </subcellularLocation>
</comment>
<gene>
    <name evidence="5" type="ORF">SAMN04488029_1550</name>
</gene>
<evidence type="ECO:0000313" key="6">
    <source>
        <dbReference type="Proteomes" id="UP000192472"/>
    </source>
</evidence>
<dbReference type="Gene3D" id="1.10.287.70">
    <property type="match status" value="1"/>
</dbReference>
<dbReference type="PANTHER" id="PTHR43833:SF9">
    <property type="entry name" value="POTASSIUM CHANNEL PROTEIN YUGO-RELATED"/>
    <property type="match status" value="1"/>
</dbReference>
<evidence type="ECO:0000256" key="1">
    <source>
        <dbReference type="ARBA" id="ARBA00004651"/>
    </source>
</evidence>
<dbReference type="GO" id="GO:0005886">
    <property type="term" value="C:plasma membrane"/>
    <property type="evidence" value="ECO:0007669"/>
    <property type="project" value="UniProtKB-SubCell"/>
</dbReference>
<proteinExistence type="predicted"/>
<feature type="transmembrane region" description="Helical" evidence="2">
    <location>
        <begin position="40"/>
        <end position="59"/>
    </location>
</feature>
<dbReference type="PROSITE" id="PS51202">
    <property type="entry name" value="RCK_C"/>
    <property type="match status" value="1"/>
</dbReference>
<keyword evidence="5" id="KW-0813">Transport</keyword>
<dbReference type="AlphaFoldDB" id="A0A1W2G993"/>
<dbReference type="Gene3D" id="3.30.70.1450">
    <property type="entry name" value="Regulator of K+ conductance, C-terminal domain"/>
    <property type="match status" value="1"/>
</dbReference>
<dbReference type="OrthoDB" id="9781411at2"/>
<keyword evidence="2" id="KW-0812">Transmembrane</keyword>
<dbReference type="GO" id="GO:0006813">
    <property type="term" value="P:potassium ion transport"/>
    <property type="evidence" value="ECO:0007669"/>
    <property type="project" value="InterPro"/>
</dbReference>
<dbReference type="GO" id="GO:0008324">
    <property type="term" value="F:monoatomic cation transmembrane transporter activity"/>
    <property type="evidence" value="ECO:0007669"/>
    <property type="project" value="InterPro"/>
</dbReference>
<dbReference type="Proteomes" id="UP000192472">
    <property type="component" value="Unassembled WGS sequence"/>
</dbReference>
<dbReference type="Gene3D" id="3.40.50.720">
    <property type="entry name" value="NAD(P)-binding Rossmann-like Domain"/>
    <property type="match status" value="1"/>
</dbReference>
<dbReference type="InterPro" id="IPR050721">
    <property type="entry name" value="Trk_Ktr_HKT_K-transport"/>
</dbReference>
<organism evidence="5 6">
    <name type="scientific">Reichenbachiella faecimaris</name>
    <dbReference type="NCBI Taxonomy" id="692418"/>
    <lineage>
        <taxon>Bacteria</taxon>
        <taxon>Pseudomonadati</taxon>
        <taxon>Bacteroidota</taxon>
        <taxon>Cytophagia</taxon>
        <taxon>Cytophagales</taxon>
        <taxon>Reichenbachiellaceae</taxon>
        <taxon>Reichenbachiella</taxon>
    </lineage>
</organism>
<dbReference type="EMBL" id="FWYF01000001">
    <property type="protein sequence ID" value="SMD33193.1"/>
    <property type="molecule type" value="Genomic_DNA"/>
</dbReference>